<reference evidence="1 2" key="1">
    <citation type="submission" date="2019-09" db="EMBL/GenBank/DDBJ databases">
        <title>Genome sequence of Rhodovastum atsumiense, a diverse member of the Acetobacteraceae family of non-sulfur purple photosynthetic bacteria.</title>
        <authorList>
            <person name="Meyer T."/>
            <person name="Kyndt J."/>
        </authorList>
    </citation>
    <scope>NUCLEOTIDE SEQUENCE [LARGE SCALE GENOMIC DNA]</scope>
    <source>
        <strain evidence="1 2">DSM 21279</strain>
    </source>
</reference>
<protein>
    <recommendedName>
        <fullName evidence="3">STAS domain-containing protein</fullName>
    </recommendedName>
</protein>
<proteinExistence type="predicted"/>
<dbReference type="OrthoDB" id="7585928at2"/>
<evidence type="ECO:0000313" key="2">
    <source>
        <dbReference type="Proteomes" id="UP000325255"/>
    </source>
</evidence>
<dbReference type="Proteomes" id="UP000325255">
    <property type="component" value="Unassembled WGS sequence"/>
</dbReference>
<organism evidence="1 2">
    <name type="scientific">Rhodovastum atsumiense</name>
    <dbReference type="NCBI Taxonomy" id="504468"/>
    <lineage>
        <taxon>Bacteria</taxon>
        <taxon>Pseudomonadati</taxon>
        <taxon>Pseudomonadota</taxon>
        <taxon>Alphaproteobacteria</taxon>
        <taxon>Acetobacterales</taxon>
        <taxon>Acetobacteraceae</taxon>
        <taxon>Rhodovastum</taxon>
    </lineage>
</organism>
<dbReference type="EMBL" id="VWPK01000038">
    <property type="protein sequence ID" value="KAA5610105.1"/>
    <property type="molecule type" value="Genomic_DNA"/>
</dbReference>
<keyword evidence="2" id="KW-1185">Reference proteome</keyword>
<dbReference type="AlphaFoldDB" id="A0A5M6IRJ9"/>
<dbReference type="RefSeq" id="WP_150042847.1">
    <property type="nucleotide sequence ID" value="NZ_OW485601.1"/>
</dbReference>
<evidence type="ECO:0008006" key="3">
    <source>
        <dbReference type="Google" id="ProtNLM"/>
    </source>
</evidence>
<accession>A0A5M6IRJ9</accession>
<comment type="caution">
    <text evidence="1">The sequence shown here is derived from an EMBL/GenBank/DDBJ whole genome shotgun (WGS) entry which is preliminary data.</text>
</comment>
<evidence type="ECO:0000313" key="1">
    <source>
        <dbReference type="EMBL" id="KAA5610105.1"/>
    </source>
</evidence>
<gene>
    <name evidence="1" type="ORF">F1189_21050</name>
</gene>
<name>A0A5M6IRJ9_9PROT</name>
<sequence>MPILIEGDLAVLDGTCTVEEAEPLLDWVRGTATPAVDLSGCRHLHAAVLQVLLAARPRLAAAATDPFVARLCAELPPAIPRQEGSTP</sequence>